<accession>A0A5D3AQD4</accession>
<evidence type="ECO:0000313" key="2">
    <source>
        <dbReference type="EMBL" id="TYJ52323.1"/>
    </source>
</evidence>
<feature type="compositionally biased region" description="Polar residues" evidence="1">
    <location>
        <begin position="9"/>
        <end position="18"/>
    </location>
</feature>
<gene>
    <name evidence="2" type="ORF">B9479_007081</name>
</gene>
<name>A0A5D3AQD4_9TREE</name>
<sequence>MSLHEDSSIARSRTSVNDDNVGDTEYQVRTSTDPFFSRDGTILHVDPVVILRNTTSARSNFIYAETLKAGIEGWMSSPDSTTRDGKERRESVRGAIDKVVHEQGPEQSSGALIDPLNNFVKRNVIVPLSGISGANQEGVPSTMVLRSYGAESGLGDLAWSFGGSEDSNVSQSIIRTCPSLKLAPTFSDVNGDEIHLESRLTAGGYYLRPETVLGHFPMTGNSIPPRHRTHRNTPEYHSAFVKRFTDKVNQTIIENFIYDGQQMGDNSVYAHYDGPICDSVEINLPSGVADRKGIPTRLTLADYPSQWTEELGRRAYSQLSAESVNSNDAPV</sequence>
<dbReference type="EMBL" id="NIDF01000141">
    <property type="protein sequence ID" value="TYJ52323.1"/>
    <property type="molecule type" value="Genomic_DNA"/>
</dbReference>
<keyword evidence="3" id="KW-1185">Reference proteome</keyword>
<dbReference type="AlphaFoldDB" id="A0A5D3AQD4"/>
<reference evidence="2 3" key="1">
    <citation type="submission" date="2017-05" db="EMBL/GenBank/DDBJ databases">
        <title>The Genome Sequence of Tsuchiyaea wingfieldii DSM 27421.</title>
        <authorList>
            <person name="Cuomo C."/>
            <person name="Passer A."/>
            <person name="Billmyre B."/>
            <person name="Heitman J."/>
        </authorList>
    </citation>
    <scope>NUCLEOTIDE SEQUENCE [LARGE SCALE GENOMIC DNA]</scope>
    <source>
        <strain evidence="2 3">DSM 27421</strain>
    </source>
</reference>
<evidence type="ECO:0000256" key="1">
    <source>
        <dbReference type="SAM" id="MobiDB-lite"/>
    </source>
</evidence>
<evidence type="ECO:0000313" key="3">
    <source>
        <dbReference type="Proteomes" id="UP000322245"/>
    </source>
</evidence>
<proteinExistence type="predicted"/>
<organism evidence="2 3">
    <name type="scientific">Cryptococcus floricola</name>
    <dbReference type="NCBI Taxonomy" id="2591691"/>
    <lineage>
        <taxon>Eukaryota</taxon>
        <taxon>Fungi</taxon>
        <taxon>Dikarya</taxon>
        <taxon>Basidiomycota</taxon>
        <taxon>Agaricomycotina</taxon>
        <taxon>Tremellomycetes</taxon>
        <taxon>Tremellales</taxon>
        <taxon>Cryptococcaceae</taxon>
        <taxon>Cryptococcus</taxon>
    </lineage>
</organism>
<comment type="caution">
    <text evidence="2">The sequence shown here is derived from an EMBL/GenBank/DDBJ whole genome shotgun (WGS) entry which is preliminary data.</text>
</comment>
<dbReference type="Proteomes" id="UP000322245">
    <property type="component" value="Unassembled WGS sequence"/>
</dbReference>
<protein>
    <submittedName>
        <fullName evidence="2">Uncharacterized protein</fullName>
    </submittedName>
</protein>
<feature type="region of interest" description="Disordered" evidence="1">
    <location>
        <begin position="1"/>
        <end position="26"/>
    </location>
</feature>